<dbReference type="Gene3D" id="1.10.167.10">
    <property type="entry name" value="Regulator of G-protein Signalling 4, domain 2"/>
    <property type="match status" value="1"/>
</dbReference>
<keyword evidence="5" id="KW-1185">Reference proteome</keyword>
<feature type="transmembrane region" description="Helical" evidence="2">
    <location>
        <begin position="983"/>
        <end position="1000"/>
    </location>
</feature>
<keyword evidence="2" id="KW-0472">Membrane</keyword>
<evidence type="ECO:0000259" key="3">
    <source>
        <dbReference type="PROSITE" id="PS50132"/>
    </source>
</evidence>
<protein>
    <submittedName>
        <fullName evidence="4">Regulator of G protein signaling like 1</fullName>
    </submittedName>
</protein>
<evidence type="ECO:0000256" key="2">
    <source>
        <dbReference type="SAM" id="Phobius"/>
    </source>
</evidence>
<sequence>MIHSVTSFSEPECNSDSRFGFLFLSLHVEIIGSTNLIILLEDEIFADFFNTFLSLPVFGQTPFYTVENSQWSLWPEIPCNLIAKYKGLLTWLEKHRLPFFCKTNLCFHYILCQELISFIKSPEGGEELVDFWILAEKILSIDEMDLEVRDYYLSLLLMLRATHLQEGSRVVTLCNMNIKSLLSISIWHPNQSTTRREILSHMQKVALFKLQSYWLPNFYTHTKMTMAKEEACHGLMQEYETRLYSICYTHVGGLPLNMSIKKCHHFHKRYSSRKAKRKMWQLVDPDSWSLEMDLKPDTIGTPLQETCPQEKVVIQMPFLKMASSKETRISSLEKDMHYAKKSSMKKKAKSHLHMEGLFERKVSTRLRTVTPIIHHSSKMTIQKAIKQSFSLGYIHLALCADSYAGNPFRDHLKKLNLKVEIQLLDLWQDLHHFLSVLVNNKNNGNAIFRHLLGDRICELYLNEQIGPRLPLKSQTIQGLKELLPSGDVIPWIPKAQKEICKMLSPWYDEFLDEEDYWFLLFTTQNKFISSRQHKREFISKEENILLYKRIQHSLELSQALADMKEMDYMQWRKIATEDLKQGGSLQVELTSPVFLTDVTKMSFEELCYKNPKIAVEKISDDYKVYCEKAPKIDFKVEIIKEPKIFSRSNRKMSFLKKTLVRKPSMRPRNLTEVLLNTQHLEFFREFLKERKAESPLQFLIAVQKISMETSEKICKSLIENVIKTFFQGQLSPEEMLQCDAPIIKEISPTRHVTTTTLLILQGYIMKSIEEKWFKDYQDLFPPRPEEVEVQSEVQVSSRKPSKIVSTYLQESQKKGWLRMISFIRSFCKYRRFMLNPNKRQEFEDYLRQEMQNSKENFTTSHNTSGRSAPPSTNVRSADQENGDTTLVKRRVFGHRIITVNFVINDLYFFSEMEKFNNLVSSAHMLQVNRAYNENDVILMRSKMNIIQKLFLNSDIPPKLRVNVSESQKDAILVAITEGYLDRSVFHGAIMSVFPVIMYFWKRFCFWKATRSYLQYRGKKFKDRKSPPKSTEKYPFSSGGDNAILRFTLLRGIEWLQPQREAISSVQNSSSSNLTQPRLVVSAIQLHPVQGQKLSYTKKEKK</sequence>
<feature type="domain" description="RGS" evidence="3">
    <location>
        <begin position="669"/>
        <end position="726"/>
    </location>
</feature>
<dbReference type="Ensembl" id="ENSMFAT00000087690.1">
    <property type="protein sequence ID" value="ENSMFAP00000053459.1"/>
    <property type="gene ID" value="ENSMFAG00000005623.2"/>
</dbReference>
<dbReference type="InterPro" id="IPR016137">
    <property type="entry name" value="RGS"/>
</dbReference>
<dbReference type="GeneTree" id="ENSGT00660000095605"/>
<organism evidence="4 5">
    <name type="scientific">Macaca fascicularis</name>
    <name type="common">Crab-eating macaque</name>
    <name type="synonym">Cynomolgus monkey</name>
    <dbReference type="NCBI Taxonomy" id="9541"/>
    <lineage>
        <taxon>Eukaryota</taxon>
        <taxon>Metazoa</taxon>
        <taxon>Chordata</taxon>
        <taxon>Craniata</taxon>
        <taxon>Vertebrata</taxon>
        <taxon>Euteleostomi</taxon>
        <taxon>Mammalia</taxon>
        <taxon>Eutheria</taxon>
        <taxon>Euarchontoglires</taxon>
        <taxon>Primates</taxon>
        <taxon>Haplorrhini</taxon>
        <taxon>Catarrhini</taxon>
        <taxon>Cercopithecidae</taxon>
        <taxon>Cercopithecinae</taxon>
        <taxon>Macaca</taxon>
    </lineage>
</organism>
<dbReference type="Pfam" id="PF00615">
    <property type="entry name" value="RGS"/>
    <property type="match status" value="1"/>
</dbReference>
<reference evidence="4 5" key="1">
    <citation type="submission" date="2013-03" db="EMBL/GenBank/DDBJ databases">
        <authorList>
            <person name="Warren W."/>
            <person name="Wilson R.K."/>
        </authorList>
    </citation>
    <scope>NUCLEOTIDE SEQUENCE</scope>
</reference>
<dbReference type="AlphaFoldDB" id="A0A7N9CQU8"/>
<dbReference type="PANTHER" id="PTHR47079:SF1">
    <property type="entry name" value="REGULATOR OF G-PROTEIN SIGNALING PROTEIN-LIKE"/>
    <property type="match status" value="1"/>
</dbReference>
<gene>
    <name evidence="4" type="primary">RGSL1</name>
</gene>
<dbReference type="Proteomes" id="UP000233100">
    <property type="component" value="Chromosome 1"/>
</dbReference>
<dbReference type="InterPro" id="IPR044926">
    <property type="entry name" value="RGS_subdomain_2"/>
</dbReference>
<accession>A0A7N9CQU8</accession>
<reference evidence="4" key="2">
    <citation type="submission" date="2025-08" db="UniProtKB">
        <authorList>
            <consortium name="Ensembl"/>
        </authorList>
    </citation>
    <scope>IDENTIFICATION</scope>
</reference>
<keyword evidence="2" id="KW-0812">Transmembrane</keyword>
<evidence type="ECO:0000313" key="4">
    <source>
        <dbReference type="Ensembl" id="ENSMFAP00000053459.1"/>
    </source>
</evidence>
<keyword evidence="2" id="KW-1133">Transmembrane helix</keyword>
<name>A0A7N9CQU8_MACFA</name>
<dbReference type="PANTHER" id="PTHR47079">
    <property type="entry name" value="REGULATOR OF G-PROTEIN SIGNALING PROTEIN-LIKE"/>
    <property type="match status" value="1"/>
</dbReference>
<dbReference type="CDD" id="cd08728">
    <property type="entry name" value="RGS-like_2"/>
    <property type="match status" value="1"/>
</dbReference>
<evidence type="ECO:0000313" key="5">
    <source>
        <dbReference type="Proteomes" id="UP000233100"/>
    </source>
</evidence>
<dbReference type="Bgee" id="ENSMFAG00000005623">
    <property type="expression patterns" value="Expressed in multicellular organism"/>
</dbReference>
<dbReference type="SUPFAM" id="SSF48097">
    <property type="entry name" value="Regulator of G-protein signaling, RGS"/>
    <property type="match status" value="2"/>
</dbReference>
<feature type="compositionally biased region" description="Polar residues" evidence="1">
    <location>
        <begin position="856"/>
        <end position="876"/>
    </location>
</feature>
<feature type="region of interest" description="Disordered" evidence="1">
    <location>
        <begin position="856"/>
        <end position="880"/>
    </location>
</feature>
<dbReference type="PROSITE" id="PS50132">
    <property type="entry name" value="RGS"/>
    <property type="match status" value="1"/>
</dbReference>
<dbReference type="InterPro" id="IPR053282">
    <property type="entry name" value="RGS_domain-containing"/>
</dbReference>
<proteinExistence type="predicted"/>
<dbReference type="InterPro" id="IPR036305">
    <property type="entry name" value="RGS_sf"/>
</dbReference>
<evidence type="ECO:0000256" key="1">
    <source>
        <dbReference type="SAM" id="MobiDB-lite"/>
    </source>
</evidence>
<reference evidence="4" key="3">
    <citation type="submission" date="2025-09" db="UniProtKB">
        <authorList>
            <consortium name="Ensembl"/>
        </authorList>
    </citation>
    <scope>IDENTIFICATION</scope>
</reference>